<dbReference type="GO" id="GO:0000387">
    <property type="term" value="P:spliceosomal snRNP assembly"/>
    <property type="evidence" value="ECO:0007669"/>
    <property type="project" value="UniProtKB-UniRule"/>
</dbReference>
<feature type="compositionally biased region" description="Gly residues" evidence="10">
    <location>
        <begin position="111"/>
        <end position="131"/>
    </location>
</feature>
<dbReference type="InterPro" id="IPR047575">
    <property type="entry name" value="Sm"/>
</dbReference>
<feature type="domain" description="Sm" evidence="11">
    <location>
        <begin position="5"/>
        <end position="77"/>
    </location>
</feature>
<dbReference type="Gene3D" id="2.30.30.100">
    <property type="match status" value="1"/>
</dbReference>
<evidence type="ECO:0000256" key="7">
    <source>
        <dbReference type="ARBA" id="ARBA00023242"/>
    </source>
</evidence>
<keyword evidence="5 9" id="KW-0507">mRNA processing</keyword>
<dbReference type="AlphaFoldDB" id="A0A7S0HZ17"/>
<evidence type="ECO:0000256" key="1">
    <source>
        <dbReference type="ARBA" id="ARBA00004123"/>
    </source>
</evidence>
<gene>
    <name evidence="12" type="ORF">HPHI1048_LOCUS22487</name>
</gene>
<evidence type="ECO:0000256" key="4">
    <source>
        <dbReference type="ARBA" id="ARBA00022490"/>
    </source>
</evidence>
<dbReference type="InterPro" id="IPR010920">
    <property type="entry name" value="LSM_dom_sf"/>
</dbReference>
<evidence type="ECO:0000313" key="12">
    <source>
        <dbReference type="EMBL" id="CAD8506229.1"/>
    </source>
</evidence>
<dbReference type="FunFam" id="2.30.30.100:FF:000002">
    <property type="entry name" value="Small nuclear ribonucleoprotein Sm D3"/>
    <property type="match status" value="1"/>
</dbReference>
<evidence type="ECO:0000259" key="11">
    <source>
        <dbReference type="PROSITE" id="PS52002"/>
    </source>
</evidence>
<dbReference type="SUPFAM" id="SSF50182">
    <property type="entry name" value="Sm-like ribonucleoproteins"/>
    <property type="match status" value="1"/>
</dbReference>
<dbReference type="CDD" id="cd01721">
    <property type="entry name" value="Sm_D3"/>
    <property type="match status" value="1"/>
</dbReference>
<evidence type="ECO:0000256" key="5">
    <source>
        <dbReference type="ARBA" id="ARBA00022664"/>
    </source>
</evidence>
<keyword evidence="6 9" id="KW-0508">mRNA splicing</keyword>
<keyword evidence="4" id="KW-0963">Cytoplasm</keyword>
<evidence type="ECO:0000256" key="2">
    <source>
        <dbReference type="ARBA" id="ARBA00004514"/>
    </source>
</evidence>
<evidence type="ECO:0000256" key="8">
    <source>
        <dbReference type="ARBA" id="ARBA00023274"/>
    </source>
</evidence>
<dbReference type="EMBL" id="HBEO01033231">
    <property type="protein sequence ID" value="CAD8506229.1"/>
    <property type="molecule type" value="Transcribed_RNA"/>
</dbReference>
<dbReference type="GO" id="GO:0003723">
    <property type="term" value="F:RNA binding"/>
    <property type="evidence" value="ECO:0007669"/>
    <property type="project" value="InterPro"/>
</dbReference>
<comment type="similarity">
    <text evidence="3 9">Belongs to the snRNP core protein family.</text>
</comment>
<proteinExistence type="inferred from homology"/>
<protein>
    <recommendedName>
        <fullName evidence="9">Small nuclear ribonucleoprotein Sm D3</fullName>
        <shortName evidence="9">Sm-D3</shortName>
    </recommendedName>
    <alternativeName>
        <fullName evidence="9">snRNP core protein D3</fullName>
    </alternativeName>
</protein>
<sequence>MSIGVPVKLLHEAESHIITVELKSGELYRGTLQEAEDNMNCNMTNVTMTGRDGSISTLEQVFIRGGLIRFVILPDILKNAPMFKRIDPKQGILRGKGVGIGRSTAARARRGGGPPGAGPPRGGGGGVNVRH</sequence>
<dbReference type="PANTHER" id="PTHR23338">
    <property type="entry name" value="SMALL NUCLEAR RIBONUCLEOPROTEIN SM"/>
    <property type="match status" value="1"/>
</dbReference>
<dbReference type="InterPro" id="IPR034099">
    <property type="entry name" value="SmD3"/>
</dbReference>
<evidence type="ECO:0000256" key="3">
    <source>
        <dbReference type="ARBA" id="ARBA00008146"/>
    </source>
</evidence>
<organism evidence="12">
    <name type="scientific">Hanusia phi</name>
    <dbReference type="NCBI Taxonomy" id="3032"/>
    <lineage>
        <taxon>Eukaryota</taxon>
        <taxon>Cryptophyceae</taxon>
        <taxon>Pyrenomonadales</taxon>
        <taxon>Geminigeraceae</taxon>
        <taxon>Hanusia</taxon>
    </lineage>
</organism>
<comment type="subcellular location">
    <subcellularLocation>
        <location evidence="2">Cytoplasm</location>
        <location evidence="2">Cytosol</location>
    </subcellularLocation>
    <subcellularLocation>
        <location evidence="1 9">Nucleus</location>
    </subcellularLocation>
</comment>
<dbReference type="Pfam" id="PF01423">
    <property type="entry name" value="LSM"/>
    <property type="match status" value="1"/>
</dbReference>
<dbReference type="SMART" id="SM00651">
    <property type="entry name" value="Sm"/>
    <property type="match status" value="1"/>
</dbReference>
<evidence type="ECO:0000256" key="6">
    <source>
        <dbReference type="ARBA" id="ARBA00023187"/>
    </source>
</evidence>
<evidence type="ECO:0000256" key="9">
    <source>
        <dbReference type="RuleBase" id="RU365050"/>
    </source>
</evidence>
<reference evidence="12" key="1">
    <citation type="submission" date="2021-01" db="EMBL/GenBank/DDBJ databases">
        <authorList>
            <person name="Corre E."/>
            <person name="Pelletier E."/>
            <person name="Niang G."/>
            <person name="Scheremetjew M."/>
            <person name="Finn R."/>
            <person name="Kale V."/>
            <person name="Holt S."/>
            <person name="Cochrane G."/>
            <person name="Meng A."/>
            <person name="Brown T."/>
            <person name="Cohen L."/>
        </authorList>
    </citation>
    <scope>NUCLEOTIDE SEQUENCE</scope>
    <source>
        <strain evidence="12">CCMP325</strain>
    </source>
</reference>
<dbReference type="InterPro" id="IPR027141">
    <property type="entry name" value="LSm4/Sm_D1/D3"/>
</dbReference>
<keyword evidence="8 9" id="KW-0687">Ribonucleoprotein</keyword>
<dbReference type="PROSITE" id="PS52002">
    <property type="entry name" value="SM"/>
    <property type="match status" value="1"/>
</dbReference>
<keyword evidence="7 9" id="KW-0539">Nucleus</keyword>
<dbReference type="InterPro" id="IPR001163">
    <property type="entry name" value="Sm_dom_euk/arc"/>
</dbReference>
<evidence type="ECO:0000256" key="10">
    <source>
        <dbReference type="SAM" id="MobiDB-lite"/>
    </source>
</evidence>
<dbReference type="GO" id="GO:0005829">
    <property type="term" value="C:cytosol"/>
    <property type="evidence" value="ECO:0007669"/>
    <property type="project" value="UniProtKB-SubCell"/>
</dbReference>
<feature type="region of interest" description="Disordered" evidence="10">
    <location>
        <begin position="104"/>
        <end position="131"/>
    </location>
</feature>
<dbReference type="GO" id="GO:0005681">
    <property type="term" value="C:spliceosomal complex"/>
    <property type="evidence" value="ECO:0007669"/>
    <property type="project" value="InterPro"/>
</dbReference>
<name>A0A7S0HZ17_9CRYP</name>
<accession>A0A7S0HZ17</accession>